<comment type="caution">
    <text evidence="5">The sequence shown here is derived from an EMBL/GenBank/DDBJ whole genome shotgun (WGS) entry which is preliminary data.</text>
</comment>
<feature type="region of interest" description="Disordered" evidence="3">
    <location>
        <begin position="592"/>
        <end position="613"/>
    </location>
</feature>
<evidence type="ECO:0000259" key="4">
    <source>
        <dbReference type="PROSITE" id="PS50102"/>
    </source>
</evidence>
<proteinExistence type="predicted"/>
<dbReference type="PROSITE" id="PS50102">
    <property type="entry name" value="RRM"/>
    <property type="match status" value="1"/>
</dbReference>
<protein>
    <submittedName>
        <fullName evidence="5">Cell cycle RNA binding protein whi3</fullName>
    </submittedName>
</protein>
<evidence type="ECO:0000313" key="5">
    <source>
        <dbReference type="EMBL" id="CAK7215315.1"/>
    </source>
</evidence>
<dbReference type="InterPro" id="IPR035979">
    <property type="entry name" value="RBD_domain_sf"/>
</dbReference>
<evidence type="ECO:0000256" key="2">
    <source>
        <dbReference type="PROSITE-ProRule" id="PRU00176"/>
    </source>
</evidence>
<dbReference type="SUPFAM" id="SSF54928">
    <property type="entry name" value="RNA-binding domain, RBD"/>
    <property type="match status" value="1"/>
</dbReference>
<feature type="region of interest" description="Disordered" evidence="3">
    <location>
        <begin position="402"/>
        <end position="430"/>
    </location>
</feature>
<reference evidence="5 6" key="1">
    <citation type="submission" date="2024-01" db="EMBL/GenBank/DDBJ databases">
        <authorList>
            <person name="Allen C."/>
            <person name="Tagirdzhanova G."/>
        </authorList>
    </citation>
    <scope>NUCLEOTIDE SEQUENCE [LARGE SCALE GENOMIC DNA]</scope>
</reference>
<feature type="domain" description="RRM" evidence="4">
    <location>
        <begin position="477"/>
        <end position="554"/>
    </location>
</feature>
<dbReference type="InterPro" id="IPR000504">
    <property type="entry name" value="RRM_dom"/>
</dbReference>
<dbReference type="PANTHER" id="PTHR10501">
    <property type="entry name" value="U1 SMALL NUCLEAR RIBONUCLEOPROTEIN A/U2 SMALL NUCLEAR RIBONUCLEOPROTEIN B"/>
    <property type="match status" value="1"/>
</dbReference>
<name>A0ABP0B7P3_9PEZI</name>
<dbReference type="EMBL" id="CAWUHC010000014">
    <property type="protein sequence ID" value="CAK7215315.1"/>
    <property type="molecule type" value="Genomic_DNA"/>
</dbReference>
<evidence type="ECO:0000256" key="3">
    <source>
        <dbReference type="SAM" id="MobiDB-lite"/>
    </source>
</evidence>
<evidence type="ECO:0000313" key="6">
    <source>
        <dbReference type="Proteomes" id="UP001642406"/>
    </source>
</evidence>
<dbReference type="Proteomes" id="UP001642406">
    <property type="component" value="Unassembled WGS sequence"/>
</dbReference>
<dbReference type="Gene3D" id="3.30.70.330">
    <property type="match status" value="1"/>
</dbReference>
<accession>A0ABP0B7P3</accession>
<feature type="compositionally biased region" description="Polar residues" evidence="3">
    <location>
        <begin position="41"/>
        <end position="51"/>
    </location>
</feature>
<feature type="region of interest" description="Disordered" evidence="3">
    <location>
        <begin position="24"/>
        <end position="71"/>
    </location>
</feature>
<organism evidence="5 6">
    <name type="scientific">Sporothrix bragantina</name>
    <dbReference type="NCBI Taxonomy" id="671064"/>
    <lineage>
        <taxon>Eukaryota</taxon>
        <taxon>Fungi</taxon>
        <taxon>Dikarya</taxon>
        <taxon>Ascomycota</taxon>
        <taxon>Pezizomycotina</taxon>
        <taxon>Sordariomycetes</taxon>
        <taxon>Sordariomycetidae</taxon>
        <taxon>Ophiostomatales</taxon>
        <taxon>Ophiostomataceae</taxon>
        <taxon>Sporothrix</taxon>
    </lineage>
</organism>
<dbReference type="Pfam" id="PF00076">
    <property type="entry name" value="RRM_1"/>
    <property type="match status" value="1"/>
</dbReference>
<dbReference type="SMART" id="SM00360">
    <property type="entry name" value="RRM"/>
    <property type="match status" value="1"/>
</dbReference>
<feature type="compositionally biased region" description="Low complexity" evidence="3">
    <location>
        <begin position="24"/>
        <end position="37"/>
    </location>
</feature>
<feature type="region of interest" description="Disordered" evidence="3">
    <location>
        <begin position="673"/>
        <end position="696"/>
    </location>
</feature>
<gene>
    <name evidence="5" type="primary">WHI3</name>
    <name evidence="5" type="ORF">SBRCBS47491_002440</name>
</gene>
<feature type="compositionally biased region" description="Low complexity" evidence="3">
    <location>
        <begin position="673"/>
        <end position="683"/>
    </location>
</feature>
<dbReference type="InterPro" id="IPR012677">
    <property type="entry name" value="Nucleotide-bd_a/b_plait_sf"/>
</dbReference>
<sequence length="696" mass="72922">MADTKDAIGASVPERLSTAFANTNQNQVQSQSSQRSVPATGAQNGIMSTFRPQPIGPPSAKPSTNPIPIAASAPSTTNGLYSAGPFSATSSVPTSSVYKVVVHPHTEKAAQLLHEAIPVAIKDVANTEIITLGASNSIPSTVLSFKSMESAFSANLALCICFSDDMQYSIELLDASGLRVTMPEITSRAPASATTSSSSLSSSRGSARMAHAFTAFDAGVSAPPVSAPPVTYYGNGAGTSGSNGMGNGISNNNMSASLGNTSNLTNSEPIGPTAAAAFRSYSVHSPIGNHLGDRARISGRDLIRDESLYEDETFGILSSAPYASSNAVSNNAMHSNAGLPRIPSYPEVTSHAQPRRATEPFAGLAGLSGLSGLSDLSEAFNGLSVSDRGLLGLVESQGAVNGAANGHTARTSRSTPSGPMPPGPMPAELSASVSGRYSSMQGHPSQYIDSQYHNGPSQYHIPRMPAVNPSDQHPPCNTLYVGNIPHQTTEDELKSLFSRQRGFKRMVYRNNKSNSNCFVEFENISFATKTLFDLYGVELLHSVRGGIRLSFSKNPLGVRSQNNPNNPANYRAPQAHQAAPGLFAPPPGLSAPPGLGNTGAVHNANGPRSQQHAAAQYLAQLPTMSSVPPPTSMPQMNPLPPMAHIPHPESSISPSREYPLANSVWPQPPVYSNLGQNGNSSNSIRVSNLPPFMMGR</sequence>
<keyword evidence="6" id="KW-1185">Reference proteome</keyword>
<keyword evidence="1 2" id="KW-0694">RNA-binding</keyword>
<evidence type="ECO:0000256" key="1">
    <source>
        <dbReference type="ARBA" id="ARBA00022884"/>
    </source>
</evidence>